<protein>
    <submittedName>
        <fullName evidence="2">Uncharacterized protein</fullName>
    </submittedName>
</protein>
<evidence type="ECO:0000313" key="2">
    <source>
        <dbReference type="EMBL" id="KAH9517106.1"/>
    </source>
</evidence>
<evidence type="ECO:0000313" key="3">
    <source>
        <dbReference type="Proteomes" id="UP000790347"/>
    </source>
</evidence>
<dbReference type="AlphaFoldDB" id="A0A922L405"/>
<evidence type="ECO:0000256" key="1">
    <source>
        <dbReference type="SAM" id="Phobius"/>
    </source>
</evidence>
<keyword evidence="1" id="KW-1133">Transmembrane helix</keyword>
<keyword evidence="1" id="KW-0472">Membrane</keyword>
<dbReference type="EMBL" id="ASGP02000003">
    <property type="protein sequence ID" value="KAH9517106.1"/>
    <property type="molecule type" value="Genomic_DNA"/>
</dbReference>
<organism evidence="2 3">
    <name type="scientific">Dermatophagoides farinae</name>
    <name type="common">American house dust mite</name>
    <dbReference type="NCBI Taxonomy" id="6954"/>
    <lineage>
        <taxon>Eukaryota</taxon>
        <taxon>Metazoa</taxon>
        <taxon>Ecdysozoa</taxon>
        <taxon>Arthropoda</taxon>
        <taxon>Chelicerata</taxon>
        <taxon>Arachnida</taxon>
        <taxon>Acari</taxon>
        <taxon>Acariformes</taxon>
        <taxon>Sarcoptiformes</taxon>
        <taxon>Astigmata</taxon>
        <taxon>Psoroptidia</taxon>
        <taxon>Analgoidea</taxon>
        <taxon>Pyroglyphidae</taxon>
        <taxon>Dermatophagoidinae</taxon>
        <taxon>Dermatophagoides</taxon>
    </lineage>
</organism>
<feature type="transmembrane region" description="Helical" evidence="1">
    <location>
        <begin position="101"/>
        <end position="119"/>
    </location>
</feature>
<reference evidence="2" key="2">
    <citation type="journal article" date="2022" name="Res Sq">
        <title>Comparative Genomics Reveals Insights into the Divergent Evolution of Astigmatic Mites and Household Pest Adaptations.</title>
        <authorList>
            <person name="Xiong Q."/>
            <person name="Wan A.T.-Y."/>
            <person name="Liu X.-Y."/>
            <person name="Fung C.S.-H."/>
            <person name="Xiao X."/>
            <person name="Malainual N."/>
            <person name="Hou J."/>
            <person name="Wang L."/>
            <person name="Wang M."/>
            <person name="Yang K."/>
            <person name="Cui Y."/>
            <person name="Leung E."/>
            <person name="Nong W."/>
            <person name="Shin S.-K."/>
            <person name="Au S."/>
            <person name="Jeong K.Y."/>
            <person name="Chew F.T."/>
            <person name="Hui J."/>
            <person name="Leung T.F."/>
            <person name="Tungtrongchitr A."/>
            <person name="Zhong N."/>
            <person name="Liu Z."/>
            <person name="Tsui S."/>
        </authorList>
    </citation>
    <scope>NUCLEOTIDE SEQUENCE</scope>
    <source>
        <strain evidence="2">Derf</strain>
        <tissue evidence="2">Whole organism</tissue>
    </source>
</reference>
<comment type="caution">
    <text evidence="2">The sequence shown here is derived from an EMBL/GenBank/DDBJ whole genome shotgun (WGS) entry which is preliminary data.</text>
</comment>
<proteinExistence type="predicted"/>
<accession>A0A922L405</accession>
<reference evidence="2" key="1">
    <citation type="submission" date="2013-05" db="EMBL/GenBank/DDBJ databases">
        <authorList>
            <person name="Yim A.K.Y."/>
            <person name="Chan T.F."/>
            <person name="Ji K.M."/>
            <person name="Liu X.Y."/>
            <person name="Zhou J.W."/>
            <person name="Li R.Q."/>
            <person name="Yang K.Y."/>
            <person name="Li J."/>
            <person name="Li M."/>
            <person name="Law P.T.W."/>
            <person name="Wu Y.L."/>
            <person name="Cai Z.L."/>
            <person name="Qin H."/>
            <person name="Bao Y."/>
            <person name="Leung R.K.K."/>
            <person name="Ng P.K.S."/>
            <person name="Zou J."/>
            <person name="Zhong X.J."/>
            <person name="Ran P.X."/>
            <person name="Zhong N.S."/>
            <person name="Liu Z.G."/>
            <person name="Tsui S.K.W."/>
        </authorList>
    </citation>
    <scope>NUCLEOTIDE SEQUENCE</scope>
    <source>
        <strain evidence="2">Derf</strain>
        <tissue evidence="2">Whole organism</tissue>
    </source>
</reference>
<keyword evidence="3" id="KW-1185">Reference proteome</keyword>
<gene>
    <name evidence="2" type="ORF">DERF_007804</name>
</gene>
<keyword evidence="1" id="KW-0812">Transmembrane</keyword>
<name>A0A922L405_DERFA</name>
<sequence>MTAAITTKVNNHHHHHHHNRCHLKSIISSSSSSLLSYHNHHHHYVFLYYSPSLSIPFTAKMAKKFNKNIQQWLLFINRNHCKQYLSILRQQQSFHHHHHHGLYSFFHIIIIILLSLLLFNCKFTIGQIISSSQSSSSSNKYHHIDYNNNNQNGSSSLWLPFIYQQDNNQKQKLSSSSSSNITDLVVNIGENVLLECNNNNDDDHYRHQHQKKKKKIRYQLNNDRLMKSSNIIIESMLNSSSSYQYIWCRYELSNDWSINQYNGQDNLHINNNNNNNQSLLFNQIEKRKKVNDKMMNNGQRTCFEGDRYLIVNENHISTIIYRCEIRQQQRRQMNSSHYIVHHRKTFKLYVDQFPIVHSSSKRVIREISRKIGHQQQKHHYCHRAPRCKPYATVEYAQCSQIELKIRYPTNQYGYNHTIDHWGTINCNDNDIIGYQLWLIGYGIVKKFRSNERIILNDLIPGKRYCFNGWAYNSCGRGPVFTLEGVCAVNNNDCLIRSDEHCELDVDYSW</sequence>
<dbReference type="Proteomes" id="UP000790347">
    <property type="component" value="Unassembled WGS sequence"/>
</dbReference>